<dbReference type="GO" id="GO:0046872">
    <property type="term" value="F:metal ion binding"/>
    <property type="evidence" value="ECO:0007669"/>
    <property type="project" value="UniProtKB-KW"/>
</dbReference>
<dbReference type="GO" id="GO:0051301">
    <property type="term" value="P:cell division"/>
    <property type="evidence" value="ECO:0007669"/>
    <property type="project" value="UniProtKB-KW"/>
</dbReference>
<feature type="transmembrane region" description="Helical" evidence="7">
    <location>
        <begin position="236"/>
        <end position="256"/>
    </location>
</feature>
<dbReference type="GO" id="GO:0008360">
    <property type="term" value="P:regulation of cell shape"/>
    <property type="evidence" value="ECO:0007669"/>
    <property type="project" value="UniProtKB-KW"/>
</dbReference>
<feature type="transmembrane region" description="Helical" evidence="7">
    <location>
        <begin position="174"/>
        <end position="194"/>
    </location>
</feature>
<comment type="pathway">
    <text evidence="7">Cell wall biogenesis; peptidoglycan biosynthesis.</text>
</comment>
<evidence type="ECO:0000256" key="9">
    <source>
        <dbReference type="PIRSR" id="PIRSR600715-1"/>
    </source>
</evidence>
<feature type="transmembrane region" description="Helical" evidence="7">
    <location>
        <begin position="149"/>
        <end position="167"/>
    </location>
</feature>
<dbReference type="NCBIfam" id="TIGR00445">
    <property type="entry name" value="mraY"/>
    <property type="match status" value="1"/>
</dbReference>
<name>A0A9D1HQK0_9FIRM</name>
<evidence type="ECO:0000256" key="4">
    <source>
        <dbReference type="ARBA" id="ARBA00022692"/>
    </source>
</evidence>
<dbReference type="GO" id="GO:0005886">
    <property type="term" value="C:plasma membrane"/>
    <property type="evidence" value="ECO:0007669"/>
    <property type="project" value="UniProtKB-SubCell"/>
</dbReference>
<evidence type="ECO:0000256" key="3">
    <source>
        <dbReference type="ARBA" id="ARBA00022679"/>
    </source>
</evidence>
<evidence type="ECO:0000313" key="10">
    <source>
        <dbReference type="EMBL" id="HIU20689.1"/>
    </source>
</evidence>
<keyword evidence="4 7" id="KW-0812">Transmembrane</keyword>
<dbReference type="InterPro" id="IPR003524">
    <property type="entry name" value="PNAcMuramoyl-5peptid_Trfase"/>
</dbReference>
<dbReference type="EMBL" id="DVMN01000006">
    <property type="protein sequence ID" value="HIU20689.1"/>
    <property type="molecule type" value="Genomic_DNA"/>
</dbReference>
<feature type="transmembrane region" description="Helical" evidence="7">
    <location>
        <begin position="311"/>
        <end position="330"/>
    </location>
</feature>
<evidence type="ECO:0000256" key="7">
    <source>
        <dbReference type="HAMAP-Rule" id="MF_00038"/>
    </source>
</evidence>
<reference evidence="10" key="2">
    <citation type="journal article" date="2021" name="PeerJ">
        <title>Extensive microbial diversity within the chicken gut microbiome revealed by metagenomics and culture.</title>
        <authorList>
            <person name="Gilroy R."/>
            <person name="Ravi A."/>
            <person name="Getino M."/>
            <person name="Pursley I."/>
            <person name="Horton D.L."/>
            <person name="Alikhan N.F."/>
            <person name="Baker D."/>
            <person name="Gharbi K."/>
            <person name="Hall N."/>
            <person name="Watson M."/>
            <person name="Adriaenssens E.M."/>
            <person name="Foster-Nyarko E."/>
            <person name="Jarju S."/>
            <person name="Secka A."/>
            <person name="Antonio M."/>
            <person name="Oren A."/>
            <person name="Chaudhuri R.R."/>
            <person name="La Ragione R."/>
            <person name="Hildebrand F."/>
            <person name="Pallen M.J."/>
        </authorList>
    </citation>
    <scope>NUCLEOTIDE SEQUENCE</scope>
    <source>
        <strain evidence="10">1063</strain>
    </source>
</reference>
<reference evidence="10" key="1">
    <citation type="submission" date="2020-10" db="EMBL/GenBank/DDBJ databases">
        <authorList>
            <person name="Gilroy R."/>
        </authorList>
    </citation>
    <scope>NUCLEOTIDE SEQUENCE</scope>
    <source>
        <strain evidence="10">1063</strain>
    </source>
</reference>
<dbReference type="Pfam" id="PF00953">
    <property type="entry name" value="Glycos_transf_4"/>
    <property type="match status" value="1"/>
</dbReference>
<feature type="binding site" evidence="9">
    <location>
        <position position="166"/>
    </location>
    <ligand>
        <name>Mg(2+)</name>
        <dbReference type="ChEBI" id="CHEBI:18420"/>
    </ligand>
</feature>
<evidence type="ECO:0000313" key="11">
    <source>
        <dbReference type="Proteomes" id="UP000824088"/>
    </source>
</evidence>
<sequence length="333" mass="35176">MKPGILLLVYFLLSAVCALVVAPFAVRALRRLKAGQTVLGYVTQHEHKTGTPTMGGIIFLLPAVIVCAVETTAFSLVALAVTLGFAVLGFLDDFIKIKFHRNLGLKAYQKIIGQLGISAIAAYFCFASPEIGTSVMLPLGGGEGNMSWGIIPFVILVYVATTNSVNLTDGLDGLAATTSAGYFLVFAVLTFLMFSDAESAGDGARTEQLFSLAALSASLLGGLLGYLVFNANPASVMMGDTGSLGLGAAAATVAVFSRSELLLPVAGIMFVWSSISVIMQVLVFKTAKRRVFLMAPFHHHLEMKGWSETRICALYLVLTLIAGALTLILARAV</sequence>
<dbReference type="AlphaFoldDB" id="A0A9D1HQK0"/>
<dbReference type="HAMAP" id="MF_00038">
    <property type="entry name" value="MraY"/>
    <property type="match status" value="1"/>
</dbReference>
<dbReference type="PROSITE" id="PS01347">
    <property type="entry name" value="MRAY_1"/>
    <property type="match status" value="1"/>
</dbReference>
<dbReference type="PANTHER" id="PTHR22926">
    <property type="entry name" value="PHOSPHO-N-ACETYLMURAMOYL-PENTAPEPTIDE-TRANSFERASE"/>
    <property type="match status" value="1"/>
</dbReference>
<keyword evidence="7" id="KW-0573">Peptidoglycan synthesis</keyword>
<dbReference type="CDD" id="cd06852">
    <property type="entry name" value="GT_MraY"/>
    <property type="match status" value="1"/>
</dbReference>
<keyword evidence="7" id="KW-0132">Cell division</keyword>
<dbReference type="EC" id="2.7.8.13" evidence="7 8"/>
<keyword evidence="3 7" id="KW-0808">Transferase</keyword>
<organism evidence="10 11">
    <name type="scientific">Candidatus Limadaptatus stercorigallinarum</name>
    <dbReference type="NCBI Taxonomy" id="2840845"/>
    <lineage>
        <taxon>Bacteria</taxon>
        <taxon>Bacillati</taxon>
        <taxon>Bacillota</taxon>
        <taxon>Clostridia</taxon>
        <taxon>Eubacteriales</taxon>
        <taxon>Candidatus Limadaptatus</taxon>
    </lineage>
</organism>
<comment type="similarity">
    <text evidence="2 7">Belongs to the glycosyltransferase 4 family. MraY subfamily.</text>
</comment>
<comment type="caution">
    <text evidence="10">The sequence shown here is derived from an EMBL/GenBank/DDBJ whole genome shotgun (WGS) entry which is preliminary data.</text>
</comment>
<dbReference type="PANTHER" id="PTHR22926:SF5">
    <property type="entry name" value="PHOSPHO-N-ACETYLMURAMOYL-PENTAPEPTIDE-TRANSFERASE HOMOLOG"/>
    <property type="match status" value="1"/>
</dbReference>
<evidence type="ECO:0000256" key="1">
    <source>
        <dbReference type="ARBA" id="ARBA00004141"/>
    </source>
</evidence>
<keyword evidence="7 9" id="KW-0460">Magnesium</keyword>
<feature type="transmembrane region" description="Helical" evidence="7">
    <location>
        <begin position="262"/>
        <end position="284"/>
    </location>
</feature>
<dbReference type="InterPro" id="IPR018480">
    <property type="entry name" value="PNAcMuramoyl-5peptid_Trfase_CS"/>
</dbReference>
<dbReference type="PROSITE" id="PS01348">
    <property type="entry name" value="MRAY_2"/>
    <property type="match status" value="1"/>
</dbReference>
<comment type="catalytic activity">
    <reaction evidence="7">
        <text>UDP-N-acetyl-alpha-D-muramoyl-L-alanyl-gamma-D-glutamyl-meso-2,6-diaminopimeloyl-D-alanyl-D-alanine + di-trans,octa-cis-undecaprenyl phosphate = di-trans,octa-cis-undecaprenyl diphospho-N-acetyl-alpha-D-muramoyl-L-alanyl-D-glutamyl-meso-2,6-diaminopimeloyl-D-alanyl-D-alanine + UMP</text>
        <dbReference type="Rhea" id="RHEA:28386"/>
        <dbReference type="ChEBI" id="CHEBI:57865"/>
        <dbReference type="ChEBI" id="CHEBI:60392"/>
        <dbReference type="ChEBI" id="CHEBI:61386"/>
        <dbReference type="ChEBI" id="CHEBI:61387"/>
        <dbReference type="EC" id="2.7.8.13"/>
    </reaction>
</comment>
<accession>A0A9D1HQK0</accession>
<keyword evidence="6 7" id="KW-0472">Membrane</keyword>
<feature type="binding site" evidence="9">
    <location>
        <position position="240"/>
    </location>
    <ligand>
        <name>Mg(2+)</name>
        <dbReference type="ChEBI" id="CHEBI:18420"/>
    </ligand>
</feature>
<comment type="function">
    <text evidence="7">Catalyzes the initial step of the lipid cycle reactions in the biosynthesis of the cell wall peptidoglycan: transfers peptidoglycan precursor phospho-MurNAc-pentapeptide from UDP-MurNAc-pentapeptide onto the lipid carrier undecaprenyl phosphate, yielding undecaprenyl-pyrophosphoryl-MurNAc-pentapeptide, known as lipid I.</text>
</comment>
<keyword evidence="7 9" id="KW-0479">Metal-binding</keyword>
<keyword evidence="7" id="KW-0131">Cell cycle</keyword>
<dbReference type="GO" id="GO:0009252">
    <property type="term" value="P:peptidoglycan biosynthetic process"/>
    <property type="evidence" value="ECO:0007669"/>
    <property type="project" value="UniProtKB-UniRule"/>
</dbReference>
<evidence type="ECO:0000256" key="8">
    <source>
        <dbReference type="NCBIfam" id="TIGR00445"/>
    </source>
</evidence>
<dbReference type="InterPro" id="IPR000715">
    <property type="entry name" value="Glycosyl_transferase_4"/>
</dbReference>
<comment type="cofactor">
    <cofactor evidence="7 9">
        <name>Mg(2+)</name>
        <dbReference type="ChEBI" id="CHEBI:18420"/>
    </cofactor>
</comment>
<keyword evidence="7" id="KW-0133">Cell shape</keyword>
<proteinExistence type="inferred from homology"/>
<evidence type="ECO:0000256" key="6">
    <source>
        <dbReference type="ARBA" id="ARBA00023136"/>
    </source>
</evidence>
<dbReference type="GO" id="GO:0008963">
    <property type="term" value="F:phospho-N-acetylmuramoyl-pentapeptide-transferase activity"/>
    <property type="evidence" value="ECO:0007669"/>
    <property type="project" value="UniProtKB-UniRule"/>
</dbReference>
<gene>
    <name evidence="7" type="primary">mraY</name>
    <name evidence="10" type="ORF">IAD51_00390</name>
</gene>
<dbReference type="Proteomes" id="UP000824088">
    <property type="component" value="Unassembled WGS sequence"/>
</dbReference>
<keyword evidence="7" id="KW-0961">Cell wall biogenesis/degradation</keyword>
<keyword evidence="7" id="KW-1003">Cell membrane</keyword>
<dbReference type="GO" id="GO:0071555">
    <property type="term" value="P:cell wall organization"/>
    <property type="evidence" value="ECO:0007669"/>
    <property type="project" value="UniProtKB-KW"/>
</dbReference>
<evidence type="ECO:0000256" key="5">
    <source>
        <dbReference type="ARBA" id="ARBA00022989"/>
    </source>
</evidence>
<comment type="subcellular location">
    <subcellularLocation>
        <location evidence="7">Cell membrane</location>
        <topology evidence="7">Multi-pass membrane protein</topology>
    </subcellularLocation>
    <subcellularLocation>
        <location evidence="1">Membrane</location>
        <topology evidence="1">Multi-pass membrane protein</topology>
    </subcellularLocation>
</comment>
<evidence type="ECO:0000256" key="2">
    <source>
        <dbReference type="ARBA" id="ARBA00005583"/>
    </source>
</evidence>
<protein>
    <recommendedName>
        <fullName evidence="7 8">Phospho-N-acetylmuramoyl-pentapeptide-transferase</fullName>
        <ecNumber evidence="7 8">2.7.8.13</ecNumber>
    </recommendedName>
    <alternativeName>
        <fullName evidence="7">UDP-MurNAc-pentapeptide phosphotransferase</fullName>
    </alternativeName>
</protein>
<keyword evidence="5 7" id="KW-1133">Transmembrane helix</keyword>
<feature type="transmembrane region" description="Helical" evidence="7">
    <location>
        <begin position="209"/>
        <end position="229"/>
    </location>
</feature>
<feature type="transmembrane region" description="Helical" evidence="7">
    <location>
        <begin position="111"/>
        <end position="129"/>
    </location>
</feature>
<feature type="transmembrane region" description="Helical" evidence="7">
    <location>
        <begin position="57"/>
        <end position="90"/>
    </location>
</feature>